<protein>
    <recommendedName>
        <fullName evidence="3">Cyclin-like domain-containing protein</fullName>
    </recommendedName>
</protein>
<dbReference type="Pfam" id="PF00134">
    <property type="entry name" value="Cyclin_N"/>
    <property type="match status" value="1"/>
</dbReference>
<reference evidence="4" key="1">
    <citation type="submission" date="2023-01" db="EMBL/GenBank/DDBJ databases">
        <title>Metagenome sequencing of chrysophaentin producing Chrysophaeum taylorii.</title>
        <authorList>
            <person name="Davison J."/>
            <person name="Bewley C."/>
        </authorList>
    </citation>
    <scope>NUCLEOTIDE SEQUENCE</scope>
    <source>
        <strain evidence="4">NIES-1699</strain>
    </source>
</reference>
<dbReference type="AlphaFoldDB" id="A0AAD7UIJ2"/>
<comment type="caution">
    <text evidence="4">The sequence shown here is derived from an EMBL/GenBank/DDBJ whole genome shotgun (WGS) entry which is preliminary data.</text>
</comment>
<dbReference type="EMBL" id="JAQMWT010000177">
    <property type="protein sequence ID" value="KAJ8608282.1"/>
    <property type="molecule type" value="Genomic_DNA"/>
</dbReference>
<evidence type="ECO:0000313" key="5">
    <source>
        <dbReference type="Proteomes" id="UP001230188"/>
    </source>
</evidence>
<feature type="domain" description="Cyclin-like" evidence="3">
    <location>
        <begin position="182"/>
        <end position="269"/>
    </location>
</feature>
<dbReference type="PANTHER" id="PTHR14248">
    <property type="entry name" value="CYCLIN Y, ISOFORM A"/>
    <property type="match status" value="1"/>
</dbReference>
<evidence type="ECO:0000256" key="2">
    <source>
        <dbReference type="SAM" id="MobiDB-lite"/>
    </source>
</evidence>
<proteinExistence type="inferred from homology"/>
<keyword evidence="5" id="KW-1185">Reference proteome</keyword>
<accession>A0AAD7UIJ2</accession>
<dbReference type="Proteomes" id="UP001230188">
    <property type="component" value="Unassembled WGS sequence"/>
</dbReference>
<feature type="compositionally biased region" description="Polar residues" evidence="2">
    <location>
        <begin position="336"/>
        <end position="346"/>
    </location>
</feature>
<evidence type="ECO:0000256" key="1">
    <source>
        <dbReference type="RuleBase" id="RU000383"/>
    </source>
</evidence>
<dbReference type="InterPro" id="IPR006671">
    <property type="entry name" value="Cyclin_N"/>
</dbReference>
<keyword evidence="1" id="KW-0195">Cyclin</keyword>
<name>A0AAD7UIJ2_9STRA</name>
<dbReference type="InterPro" id="IPR036915">
    <property type="entry name" value="Cyclin-like_sf"/>
</dbReference>
<organism evidence="4 5">
    <name type="scientific">Chrysophaeum taylorii</name>
    <dbReference type="NCBI Taxonomy" id="2483200"/>
    <lineage>
        <taxon>Eukaryota</taxon>
        <taxon>Sar</taxon>
        <taxon>Stramenopiles</taxon>
        <taxon>Ochrophyta</taxon>
        <taxon>Pelagophyceae</taxon>
        <taxon>Pelagomonadales</taxon>
        <taxon>Pelagomonadaceae</taxon>
        <taxon>Chrysophaeum</taxon>
    </lineage>
</organism>
<dbReference type="InterPro" id="IPR013763">
    <property type="entry name" value="Cyclin-like_dom"/>
</dbReference>
<gene>
    <name evidence="4" type="ORF">CTAYLR_007288</name>
</gene>
<evidence type="ECO:0000313" key="4">
    <source>
        <dbReference type="EMBL" id="KAJ8608282.1"/>
    </source>
</evidence>
<sequence>MERNIHRNLANGLLAVDIDISASHTRKRTDSMDGCGARSIDESFNDEAFKRQRKAPYETRRARSQGLIMDSNNKCFPQLITLVDKDFGDDHEEERPSFTRLNSTGSIYVDSMLNEPDVKATIQCVCTVLLAFMTTTHAADNSSTFSRCNIKGSLTVFNDANDDVDDDDDDDAPIPTISELIEFMRMVYSRGEMHVECIVTAFIYIERLLRAHDGALSFTPRNWRSIVFSTMILASKVCDDESPVNADWCYVCPDFKIQRINQLELALLAAFNFNPTVRASEYALYYFHFRSVAARTGLINAVTTAPLDVTVAQRIAATTSKMHNNPHKQIVDEPTNLRNSHLQRQRSNSERSIMAPLYRRPAASVEADVADMSPKKLPRTSIQRPFRHRHHSLR</sequence>
<evidence type="ECO:0000259" key="3">
    <source>
        <dbReference type="SMART" id="SM00385"/>
    </source>
</evidence>
<feature type="compositionally biased region" description="Basic residues" evidence="2">
    <location>
        <begin position="385"/>
        <end position="394"/>
    </location>
</feature>
<feature type="region of interest" description="Disordered" evidence="2">
    <location>
        <begin position="324"/>
        <end position="394"/>
    </location>
</feature>
<dbReference type="SMART" id="SM00385">
    <property type="entry name" value="CYCLIN"/>
    <property type="match status" value="1"/>
</dbReference>
<comment type="similarity">
    <text evidence="1">Belongs to the cyclin family.</text>
</comment>
<dbReference type="Gene3D" id="1.10.472.10">
    <property type="entry name" value="Cyclin-like"/>
    <property type="match status" value="1"/>
</dbReference>
<dbReference type="SUPFAM" id="SSF47954">
    <property type="entry name" value="Cyclin-like"/>
    <property type="match status" value="1"/>
</dbReference>